<evidence type="ECO:0000313" key="3">
    <source>
        <dbReference type="Proteomes" id="UP000199262"/>
    </source>
</evidence>
<keyword evidence="1" id="KW-0175">Coiled coil</keyword>
<dbReference type="NCBIfam" id="NF033713">
    <property type="entry name" value="DbpA"/>
    <property type="match status" value="1"/>
</dbReference>
<dbReference type="Proteomes" id="UP000199262">
    <property type="component" value="Unassembled WGS sequence"/>
</dbReference>
<dbReference type="Gene3D" id="1.20.1420.40">
    <property type="entry name" value="Decorin-binding protein"/>
    <property type="match status" value="1"/>
</dbReference>
<dbReference type="RefSeq" id="WP_091973386.1">
    <property type="nucleotide sequence ID" value="NZ_CP124065.1"/>
</dbReference>
<evidence type="ECO:0000256" key="1">
    <source>
        <dbReference type="SAM" id="Coils"/>
    </source>
</evidence>
<organism evidence="2 3">
    <name type="scientific">Borreliella japonica</name>
    <name type="common">Borrelia japonica</name>
    <dbReference type="NCBI Taxonomy" id="34095"/>
    <lineage>
        <taxon>Bacteria</taxon>
        <taxon>Pseudomonadati</taxon>
        <taxon>Spirochaetota</taxon>
        <taxon>Spirochaetia</taxon>
        <taxon>Spirochaetales</taxon>
        <taxon>Borreliaceae</taxon>
        <taxon>Borreliella</taxon>
    </lineage>
</organism>
<dbReference type="InterPro" id="IPR038353">
    <property type="entry name" value="Decorin-db_sf"/>
</dbReference>
<name>A0A1G4Q2N5_BORJA</name>
<dbReference type="InterPro" id="IPR054923">
    <property type="entry name" value="Decorin_bind_prot_A"/>
</dbReference>
<accession>A0A1G4Q2N5</accession>
<dbReference type="Pfam" id="PF02352">
    <property type="entry name" value="Decorin_bind"/>
    <property type="match status" value="1"/>
</dbReference>
<protein>
    <submittedName>
        <fullName evidence="2">Decorin binding protein</fullName>
    </submittedName>
</protein>
<feature type="coiled-coil region" evidence="1">
    <location>
        <begin position="160"/>
        <end position="187"/>
    </location>
</feature>
<sequence length="191" mass="20859">MTKYNKNFKNLLKLTLLVKLFIACGLTGEMKAKLESSAQNIQDEIDQIAKEAAEQGVKLESHTDKATGGKVSENPFIFKAKIRAITVAEKFLKAIEEEATSIKESGNSSQFSAMNDLMLKTAASLEKIGIQNMTGTVSKAAEKTPPNTAEGVLEIVKAIKEKFQRVYKKNKDALDNLEKKNANNTSNGSST</sequence>
<proteinExistence type="predicted"/>
<gene>
    <name evidence="2" type="ORF">SAMN02983004_00870</name>
</gene>
<keyword evidence="3" id="KW-1185">Reference proteome</keyword>
<reference evidence="3" key="1">
    <citation type="submission" date="2016-10" db="EMBL/GenBank/DDBJ databases">
        <authorList>
            <person name="Varghese N."/>
            <person name="Submissions S."/>
        </authorList>
    </citation>
    <scope>NUCLEOTIDE SEQUENCE [LARGE SCALE GENOMIC DNA]</scope>
    <source>
        <strain evidence="3">ATCC 51557</strain>
    </source>
</reference>
<evidence type="ECO:0000313" key="2">
    <source>
        <dbReference type="EMBL" id="SCW38439.1"/>
    </source>
</evidence>
<dbReference type="EMBL" id="FMTE01000005">
    <property type="protein sequence ID" value="SCW38439.1"/>
    <property type="molecule type" value="Genomic_DNA"/>
</dbReference>
<dbReference type="AlphaFoldDB" id="A0A1G4Q2N5"/>
<dbReference type="OrthoDB" id="352319at2"/>
<dbReference type="InterPro" id="IPR003332">
    <property type="entry name" value="Decorin-bd"/>
</dbReference>